<dbReference type="GO" id="GO:0051116">
    <property type="term" value="F:cobaltochelatase activity"/>
    <property type="evidence" value="ECO:0007669"/>
    <property type="project" value="UniProtKB-EC"/>
</dbReference>
<name>A0ABW9IZW3_STRGJ</name>
<comment type="caution">
    <text evidence="2">The sequence shown here is derived from an EMBL/GenBank/DDBJ whole genome shotgun (WGS) entry which is preliminary data.</text>
</comment>
<feature type="non-terminal residue" evidence="2">
    <location>
        <position position="82"/>
    </location>
</feature>
<dbReference type="Proteomes" id="UP001631993">
    <property type="component" value="Unassembled WGS sequence"/>
</dbReference>
<dbReference type="RefSeq" id="WP_409098174.1">
    <property type="nucleotide sequence ID" value="NZ_JBJVNE010000607.1"/>
</dbReference>
<dbReference type="Pfam" id="PF02514">
    <property type="entry name" value="CobN-Mg_chel"/>
    <property type="match status" value="1"/>
</dbReference>
<evidence type="ECO:0000313" key="3">
    <source>
        <dbReference type="Proteomes" id="UP001631993"/>
    </source>
</evidence>
<feature type="non-terminal residue" evidence="2">
    <location>
        <position position="1"/>
    </location>
</feature>
<organism evidence="2 3">
    <name type="scientific">Streptomyces galilaeus</name>
    <dbReference type="NCBI Taxonomy" id="33899"/>
    <lineage>
        <taxon>Bacteria</taxon>
        <taxon>Bacillati</taxon>
        <taxon>Actinomycetota</taxon>
        <taxon>Actinomycetes</taxon>
        <taxon>Kitasatosporales</taxon>
        <taxon>Streptomycetaceae</taxon>
        <taxon>Streptomyces</taxon>
    </lineage>
</organism>
<dbReference type="InterPro" id="IPR003672">
    <property type="entry name" value="CobN/Mg_chltase"/>
</dbReference>
<gene>
    <name evidence="2" type="ORF">ACKI1S_49200</name>
</gene>
<dbReference type="EC" id="6.6.1.2" evidence="2"/>
<evidence type="ECO:0000313" key="2">
    <source>
        <dbReference type="EMBL" id="MFM9653933.1"/>
    </source>
</evidence>
<dbReference type="EMBL" id="JBJVNE010000607">
    <property type="protein sequence ID" value="MFM9653933.1"/>
    <property type="molecule type" value="Genomic_DNA"/>
</dbReference>
<keyword evidence="3" id="KW-1185">Reference proteome</keyword>
<feature type="domain" description="CobN/magnesium chelatase" evidence="1">
    <location>
        <begin position="7"/>
        <end position="82"/>
    </location>
</feature>
<sequence>VGSDPVPDAATLSKRMAEAGANTPMGDAAALRTRIAHGAVTVPLATYLDWYAALPAEVRRATEARWGPPPGRIMTVDGRIVI</sequence>
<proteinExistence type="predicted"/>
<reference evidence="2 3" key="1">
    <citation type="submission" date="2024-12" db="EMBL/GenBank/DDBJ databases">
        <title>Forecasting of Potato common scab and diversities of Pathogenic streptomyces spp. in china.</title>
        <authorList>
            <person name="Handique U."/>
            <person name="Wu J."/>
        </authorList>
    </citation>
    <scope>NUCLEOTIDE SEQUENCE [LARGE SCALE GENOMIC DNA]</scope>
    <source>
        <strain evidence="2 3">ZRIMU1585</strain>
    </source>
</reference>
<evidence type="ECO:0000259" key="1">
    <source>
        <dbReference type="Pfam" id="PF02514"/>
    </source>
</evidence>
<accession>A0ABW9IZW3</accession>
<protein>
    <submittedName>
        <fullName evidence="2">Cobaltochelatase subunit CobN</fullName>
        <ecNumber evidence="2">6.6.1.2</ecNumber>
    </submittedName>
</protein>
<keyword evidence="2" id="KW-0436">Ligase</keyword>